<protein>
    <submittedName>
        <fullName evidence="1">Uncharacterized protein</fullName>
    </submittedName>
</protein>
<reference evidence="1" key="1">
    <citation type="submission" date="2014-09" db="EMBL/GenBank/DDBJ databases">
        <authorList>
            <person name="Magalhaes I.L.F."/>
            <person name="Oliveira U."/>
            <person name="Santos F.R."/>
            <person name="Vidigal T.H.D.A."/>
            <person name="Brescovit A.D."/>
            <person name="Santos A.J."/>
        </authorList>
    </citation>
    <scope>NUCLEOTIDE SEQUENCE</scope>
    <source>
        <tissue evidence="1">Shoot tissue taken approximately 20 cm above the soil surface</tissue>
    </source>
</reference>
<name>A0A0A9HMA5_ARUDO</name>
<proteinExistence type="predicted"/>
<sequence length="49" mass="5586">MGSMVDTGWKLKHPHDHVVDYISRRRKGTRCAKISLVTCSGHAQSHNRK</sequence>
<evidence type="ECO:0000313" key="1">
    <source>
        <dbReference type="EMBL" id="JAE38285.1"/>
    </source>
</evidence>
<accession>A0A0A9HMA5</accession>
<dbReference type="AlphaFoldDB" id="A0A0A9HMA5"/>
<reference evidence="1" key="2">
    <citation type="journal article" date="2015" name="Data Brief">
        <title>Shoot transcriptome of the giant reed, Arundo donax.</title>
        <authorList>
            <person name="Barrero R.A."/>
            <person name="Guerrero F.D."/>
            <person name="Moolhuijzen P."/>
            <person name="Goolsby J.A."/>
            <person name="Tidwell J."/>
            <person name="Bellgard S.E."/>
            <person name="Bellgard M.I."/>
        </authorList>
    </citation>
    <scope>NUCLEOTIDE SEQUENCE</scope>
    <source>
        <tissue evidence="1">Shoot tissue taken approximately 20 cm above the soil surface</tissue>
    </source>
</reference>
<dbReference type="EMBL" id="GBRH01159611">
    <property type="protein sequence ID" value="JAE38285.1"/>
    <property type="molecule type" value="Transcribed_RNA"/>
</dbReference>
<organism evidence="1">
    <name type="scientific">Arundo donax</name>
    <name type="common">Giant reed</name>
    <name type="synonym">Donax arundinaceus</name>
    <dbReference type="NCBI Taxonomy" id="35708"/>
    <lineage>
        <taxon>Eukaryota</taxon>
        <taxon>Viridiplantae</taxon>
        <taxon>Streptophyta</taxon>
        <taxon>Embryophyta</taxon>
        <taxon>Tracheophyta</taxon>
        <taxon>Spermatophyta</taxon>
        <taxon>Magnoliopsida</taxon>
        <taxon>Liliopsida</taxon>
        <taxon>Poales</taxon>
        <taxon>Poaceae</taxon>
        <taxon>PACMAD clade</taxon>
        <taxon>Arundinoideae</taxon>
        <taxon>Arundineae</taxon>
        <taxon>Arundo</taxon>
    </lineage>
</organism>